<evidence type="ECO:0000313" key="5">
    <source>
        <dbReference type="EMBL" id="CAA7390734.1"/>
    </source>
</evidence>
<feature type="compositionally biased region" description="Basic and acidic residues" evidence="4">
    <location>
        <begin position="158"/>
        <end position="250"/>
    </location>
</feature>
<dbReference type="InterPro" id="IPR007757">
    <property type="entry name" value="MT-A70-like"/>
</dbReference>
<dbReference type="GO" id="GO:0003729">
    <property type="term" value="F:mRNA binding"/>
    <property type="evidence" value="ECO:0007669"/>
    <property type="project" value="TreeGrafter"/>
</dbReference>
<keyword evidence="2" id="KW-0539">Nucleus</keyword>
<dbReference type="EMBL" id="LR746265">
    <property type="protein sequence ID" value="CAA7390734.1"/>
    <property type="molecule type" value="Genomic_DNA"/>
</dbReference>
<evidence type="ECO:0000256" key="3">
    <source>
        <dbReference type="PROSITE-ProRule" id="PRU00489"/>
    </source>
</evidence>
<dbReference type="PROSITE" id="PS00092">
    <property type="entry name" value="N6_MTASE"/>
    <property type="match status" value="1"/>
</dbReference>
<gene>
    <name evidence="5" type="ORF">SI8410_02002173</name>
</gene>
<dbReference type="GO" id="GO:0032259">
    <property type="term" value="P:methylation"/>
    <property type="evidence" value="ECO:0007669"/>
    <property type="project" value="InterPro"/>
</dbReference>
<comment type="similarity">
    <text evidence="3">Belongs to the MT-A70-like family.</text>
</comment>
<feature type="compositionally biased region" description="Basic and acidic residues" evidence="4">
    <location>
        <begin position="376"/>
        <end position="435"/>
    </location>
</feature>
<dbReference type="AlphaFoldDB" id="A0A7I8K1H5"/>
<dbReference type="OrthoDB" id="14833at2759"/>
<feature type="compositionally biased region" description="Basic and acidic residues" evidence="4">
    <location>
        <begin position="1"/>
        <end position="25"/>
    </location>
</feature>
<dbReference type="GO" id="GO:0005634">
    <property type="term" value="C:nucleus"/>
    <property type="evidence" value="ECO:0007669"/>
    <property type="project" value="UniProtKB-SubCell"/>
</dbReference>
<feature type="compositionally biased region" description="Basic and acidic residues" evidence="4">
    <location>
        <begin position="342"/>
        <end position="368"/>
    </location>
</feature>
<comment type="subcellular location">
    <subcellularLocation>
        <location evidence="1">Nucleus</location>
    </subcellularLocation>
</comment>
<evidence type="ECO:0000256" key="2">
    <source>
        <dbReference type="ARBA" id="ARBA00023242"/>
    </source>
</evidence>
<proteinExistence type="inferred from homology"/>
<dbReference type="InterPro" id="IPR029063">
    <property type="entry name" value="SAM-dependent_MTases_sf"/>
</dbReference>
<evidence type="ECO:0000313" key="6">
    <source>
        <dbReference type="Proteomes" id="UP000663760"/>
    </source>
</evidence>
<evidence type="ECO:0000256" key="1">
    <source>
        <dbReference type="ARBA" id="ARBA00004123"/>
    </source>
</evidence>
<organism evidence="5 6">
    <name type="scientific">Spirodela intermedia</name>
    <name type="common">Intermediate duckweed</name>
    <dbReference type="NCBI Taxonomy" id="51605"/>
    <lineage>
        <taxon>Eukaryota</taxon>
        <taxon>Viridiplantae</taxon>
        <taxon>Streptophyta</taxon>
        <taxon>Embryophyta</taxon>
        <taxon>Tracheophyta</taxon>
        <taxon>Spermatophyta</taxon>
        <taxon>Magnoliopsida</taxon>
        <taxon>Liliopsida</taxon>
        <taxon>Araceae</taxon>
        <taxon>Lemnoideae</taxon>
        <taxon>Spirodela</taxon>
    </lineage>
</organism>
<dbReference type="InterPro" id="IPR002052">
    <property type="entry name" value="DNA_methylase_N6_adenine_CS"/>
</dbReference>
<sequence length="1217" mass="135351">MDASDPSHSRVKRDVEESLEGRDSRVEEDEEWNGSDKRKHRSSNKLRQHSSSTVEAEERETGKRKSSGERNDGRRKSGVSSRADSGDDEDYDVRRESRSKVPKKNQEDRSEKRSGDGYRERESESSRKVRGEDNEKSSSRKTSVKSSGHESAQSRSRTKADGSHESELEKVQTKDSRYTERKESHRDKSHSSRDQEKSHSRRKWDENDLGRKAEDGSYADRSDSRGGKASDHNKQGSSKERADSRNDLGDAKSGLLDSVVDRSDRSGNADERRVDGDSNKGRPEVKDDESRSARDTRFEGDVKDEKQRRNRDRSVEDIEPSSHRTSSRSQGEKSDKHKQHRDIREKSVNVDDDGYGRSRDRSVRESRERRHSKRSHSPERKHYKESDDADRGLSESDNEKNLNTRDRDGYRDSRSSKGKDGYRDDRNRDREVSKDHWRRSHATRQDRENKDRDAELDYDKDWDGDKYHSRSTHRKDSRGRNEATKASSGFGNVNDHSDTIEIRPNKNLDFGRESSVSTLQGRRSEGGVTSEFPSGVSDEEWAYTAENRSKASFGQGDDPQERYGDDGSPMDQNYSRNSFDTQGSKGRAQKSIMNSNRTGVVQIVGNGSQPPFGNNQGSSSINRSVQQGAKMGRSMRGGRGRLPGRDVQRGGIQLPMLGPPFGHLGLPPGAMPPIGPNMSPSPGPPIGHGVFLPGFPPVVWQGGRGIDMNMLGVPPALSPLPTGPSGPRFPPGMAAGPNHGMYFNQPGPGRGVPLNTPNPEFTAIGPVSRGMPHDKAPGGWTPSRMSGPPGKAPSRGEQNDYSQNFVDTGMRPQNFIRELELTSVVEDYPKLRELIQKKDEIVAKSATPPMYYKCDLREFALSPEFFGTKFDVILVDPPWEEYVHRAPGVADHMESWTFEEIQNLKIEAIADTPSFIFLWVGDGVGLEQGRQCLKKWGFRRCEDICWVKTNKTNAAPSLRHDSHTLFQHSKEHCLMGIKGTVRRSTDGHIIHANIDTDVIIAEEPPYGSTTKPEDLYRIVEHFSLGRRRVELFGEDHNIRSGWLTLGKELSSSNFNKEAYCKNFADKDGKVWQGGGGRNPPLDAPHLVVTTPDIESLRPKSPPQKNQQQQSTSLSTTASSSKRTTGNSPQNPSGSSVHILNQDPSAPSPLAPPAWTPPMGSFKAAAAAVVVPTEAASTVGGGAADEKFFDGYPPTFTAPSLQPAGDALEFDPQAPLNL</sequence>
<feature type="compositionally biased region" description="Low complexity" evidence="4">
    <location>
        <begin position="1102"/>
        <end position="1124"/>
    </location>
</feature>
<dbReference type="Proteomes" id="UP000663760">
    <property type="component" value="Chromosome 2"/>
</dbReference>
<evidence type="ECO:0000256" key="4">
    <source>
        <dbReference type="SAM" id="MobiDB-lite"/>
    </source>
</evidence>
<feature type="compositionally biased region" description="Polar residues" evidence="4">
    <location>
        <begin position="1125"/>
        <end position="1142"/>
    </location>
</feature>
<dbReference type="PANTHER" id="PTHR13107">
    <property type="entry name" value="N6-ADENOSINE-METHYLTRANSFERASE NON-CATALYTIC SUBUNIT"/>
    <property type="match status" value="1"/>
</dbReference>
<feature type="compositionally biased region" description="Basic and acidic residues" evidence="4">
    <location>
        <begin position="443"/>
        <end position="468"/>
    </location>
</feature>
<feature type="compositionally biased region" description="Basic and acidic residues" evidence="4">
    <location>
        <begin position="495"/>
        <end position="512"/>
    </location>
</feature>
<protein>
    <submittedName>
        <fullName evidence="5">Uncharacterized protein</fullName>
    </submittedName>
</protein>
<accession>A0A7I8K1H5</accession>
<feature type="compositionally biased region" description="Basic and acidic residues" evidence="4">
    <location>
        <begin position="59"/>
        <end position="75"/>
    </location>
</feature>
<dbReference type="SUPFAM" id="SSF53335">
    <property type="entry name" value="S-adenosyl-L-methionine-dependent methyltransferases"/>
    <property type="match status" value="1"/>
</dbReference>
<dbReference type="InterPro" id="IPR045123">
    <property type="entry name" value="METTL14-like"/>
</dbReference>
<dbReference type="Pfam" id="PF05063">
    <property type="entry name" value="MT-A70"/>
    <property type="match status" value="1"/>
</dbReference>
<feature type="region of interest" description="Disordered" evidence="4">
    <location>
        <begin position="1"/>
        <end position="589"/>
    </location>
</feature>
<dbReference type="PROSITE" id="PS51143">
    <property type="entry name" value="MT_A70"/>
    <property type="match status" value="1"/>
</dbReference>
<feature type="compositionally biased region" description="Polar residues" evidence="4">
    <location>
        <begin position="570"/>
        <end position="584"/>
    </location>
</feature>
<dbReference type="PROSITE" id="PS51592">
    <property type="entry name" value="SAM_MTA70L_2"/>
    <property type="match status" value="1"/>
</dbReference>
<reference evidence="5" key="1">
    <citation type="submission" date="2020-02" db="EMBL/GenBank/DDBJ databases">
        <authorList>
            <person name="Scholz U."/>
            <person name="Mascher M."/>
            <person name="Fiebig A."/>
        </authorList>
    </citation>
    <scope>NUCLEOTIDE SEQUENCE</scope>
</reference>
<feature type="compositionally biased region" description="Basic residues" evidence="4">
    <location>
        <begin position="37"/>
        <end position="48"/>
    </location>
</feature>
<name>A0A7I8K1H5_SPIIN</name>
<feature type="region of interest" description="Disordered" evidence="4">
    <location>
        <begin position="1093"/>
        <end position="1153"/>
    </location>
</feature>
<keyword evidence="6" id="KW-1185">Reference proteome</keyword>
<feature type="compositionally biased region" description="Basic and acidic residues" evidence="4">
    <location>
        <begin position="92"/>
        <end position="138"/>
    </location>
</feature>
<dbReference type="GO" id="GO:0036396">
    <property type="term" value="C:RNA N6-methyladenosine methyltransferase complex"/>
    <property type="evidence" value="ECO:0007669"/>
    <property type="project" value="TreeGrafter"/>
</dbReference>
<feature type="region of interest" description="Disordered" evidence="4">
    <location>
        <begin position="763"/>
        <end position="799"/>
    </location>
</feature>
<dbReference type="PANTHER" id="PTHR13107:SF0">
    <property type="entry name" value="N6-ADENOSINE-METHYLTRANSFERASE NON-CATALYTIC SUBUNIT"/>
    <property type="match status" value="1"/>
</dbReference>
<feature type="compositionally biased region" description="Basic and acidic residues" evidence="4">
    <location>
        <begin position="259"/>
        <end position="322"/>
    </location>
</feature>
<feature type="region of interest" description="Disordered" evidence="4">
    <location>
        <begin position="1198"/>
        <end position="1217"/>
    </location>
</feature>
<dbReference type="GO" id="GO:0008168">
    <property type="term" value="F:methyltransferase activity"/>
    <property type="evidence" value="ECO:0007669"/>
    <property type="project" value="InterPro"/>
</dbReference>